<feature type="region of interest" description="Disordered" evidence="8">
    <location>
        <begin position="867"/>
        <end position="908"/>
    </location>
</feature>
<feature type="compositionally biased region" description="Basic residues" evidence="8">
    <location>
        <begin position="131"/>
        <end position="141"/>
    </location>
</feature>
<feature type="compositionally biased region" description="Low complexity" evidence="8">
    <location>
        <begin position="787"/>
        <end position="796"/>
    </location>
</feature>
<dbReference type="GO" id="GO:0008270">
    <property type="term" value="F:zinc ion binding"/>
    <property type="evidence" value="ECO:0007669"/>
    <property type="project" value="UniProtKB-KW"/>
</dbReference>
<dbReference type="PANTHER" id="PTHR11477:SF11">
    <property type="entry name" value="TRANSCRIPTION FACTOR BYE1"/>
    <property type="match status" value="1"/>
</dbReference>
<evidence type="ECO:0000256" key="3">
    <source>
        <dbReference type="ARBA" id="ARBA00021616"/>
    </source>
</evidence>
<feature type="compositionally biased region" description="Basic and acidic residues" evidence="8">
    <location>
        <begin position="115"/>
        <end position="130"/>
    </location>
</feature>
<dbReference type="EMBL" id="JAJGCB010000007">
    <property type="protein sequence ID" value="KAJ8991717.1"/>
    <property type="molecule type" value="Genomic_DNA"/>
</dbReference>
<accession>A0AAN6EUC0</accession>
<comment type="function">
    <text evidence="1">Negative regulator of transcription elongation.</text>
</comment>
<dbReference type="InterPro" id="IPR019786">
    <property type="entry name" value="Zinc_finger_PHD-type_CS"/>
</dbReference>
<evidence type="ECO:0000313" key="11">
    <source>
        <dbReference type="EMBL" id="KAJ8991717.1"/>
    </source>
</evidence>
<evidence type="ECO:0000259" key="9">
    <source>
        <dbReference type="PROSITE" id="PS50016"/>
    </source>
</evidence>
<dbReference type="Pfam" id="PF23257">
    <property type="entry name" value="DUF7071"/>
    <property type="match status" value="1"/>
</dbReference>
<dbReference type="PANTHER" id="PTHR11477">
    <property type="entry name" value="TRANSCRIPTION FACTOR S-II ZINC FINGER DOMAIN-CONTAINING PROTEIN"/>
    <property type="match status" value="1"/>
</dbReference>
<comment type="caution">
    <text evidence="11">The sequence shown here is derived from an EMBL/GenBank/DDBJ whole genome shotgun (WGS) entry which is preliminary data.</text>
</comment>
<dbReference type="Proteomes" id="UP001161757">
    <property type="component" value="Unassembled WGS sequence"/>
</dbReference>
<evidence type="ECO:0000313" key="12">
    <source>
        <dbReference type="Proteomes" id="UP001161757"/>
    </source>
</evidence>
<dbReference type="GO" id="GO:0005634">
    <property type="term" value="C:nucleus"/>
    <property type="evidence" value="ECO:0007669"/>
    <property type="project" value="TreeGrafter"/>
</dbReference>
<evidence type="ECO:0000256" key="5">
    <source>
        <dbReference type="ARBA" id="ARBA00022771"/>
    </source>
</evidence>
<dbReference type="CDD" id="cd21538">
    <property type="entry name" value="SPOC_TFIIS"/>
    <property type="match status" value="1"/>
</dbReference>
<evidence type="ECO:0000256" key="4">
    <source>
        <dbReference type="ARBA" id="ARBA00022723"/>
    </source>
</evidence>
<feature type="region of interest" description="Disordered" evidence="8">
    <location>
        <begin position="359"/>
        <end position="451"/>
    </location>
</feature>
<evidence type="ECO:0000259" key="10">
    <source>
        <dbReference type="PROSITE" id="PS51321"/>
    </source>
</evidence>
<dbReference type="InterPro" id="IPR011011">
    <property type="entry name" value="Znf_FYVE_PHD"/>
</dbReference>
<dbReference type="InterPro" id="IPR001965">
    <property type="entry name" value="Znf_PHD"/>
</dbReference>
<dbReference type="PROSITE" id="PS01359">
    <property type="entry name" value="ZF_PHD_1"/>
    <property type="match status" value="1"/>
</dbReference>
<feature type="region of interest" description="Disordered" evidence="8">
    <location>
        <begin position="727"/>
        <end position="808"/>
    </location>
</feature>
<dbReference type="GO" id="GO:0031564">
    <property type="term" value="P:transcription antitermination"/>
    <property type="evidence" value="ECO:0007669"/>
    <property type="project" value="TreeGrafter"/>
</dbReference>
<feature type="compositionally biased region" description="Basic and acidic residues" evidence="8">
    <location>
        <begin position="359"/>
        <end position="385"/>
    </location>
</feature>
<feature type="compositionally biased region" description="Pro residues" evidence="8">
    <location>
        <begin position="748"/>
        <end position="769"/>
    </location>
</feature>
<dbReference type="SMART" id="SM00510">
    <property type="entry name" value="TFS2M"/>
    <property type="match status" value="1"/>
</dbReference>
<evidence type="ECO:0000256" key="6">
    <source>
        <dbReference type="ARBA" id="ARBA00022833"/>
    </source>
</evidence>
<dbReference type="InterPro" id="IPR013083">
    <property type="entry name" value="Znf_RING/FYVE/PHD"/>
</dbReference>
<dbReference type="InterPro" id="IPR036575">
    <property type="entry name" value="TFIIS_cen_dom_sf"/>
</dbReference>
<dbReference type="SUPFAM" id="SSF57903">
    <property type="entry name" value="FYVE/PHD zinc finger"/>
    <property type="match status" value="1"/>
</dbReference>
<feature type="compositionally biased region" description="Polar residues" evidence="8">
    <location>
        <begin position="770"/>
        <end position="786"/>
    </location>
</feature>
<reference evidence="11" key="1">
    <citation type="submission" date="2023-01" db="EMBL/GenBank/DDBJ databases">
        <title>Exophiala dermititidis isolated from Cystic Fibrosis Patient.</title>
        <authorList>
            <person name="Kurbessoian T."/>
            <person name="Crocker A."/>
            <person name="Murante D."/>
            <person name="Hogan D.A."/>
            <person name="Stajich J.E."/>
        </authorList>
    </citation>
    <scope>NUCLEOTIDE SEQUENCE</scope>
    <source>
        <strain evidence="11">Ex8</strain>
    </source>
</reference>
<dbReference type="GO" id="GO:0001139">
    <property type="term" value="F:RNA polymerase II complex recruiting activity"/>
    <property type="evidence" value="ECO:0007669"/>
    <property type="project" value="TreeGrafter"/>
</dbReference>
<name>A0AAN6EUC0_EXODE</name>
<evidence type="ECO:0000256" key="8">
    <source>
        <dbReference type="SAM" id="MobiDB-lite"/>
    </source>
</evidence>
<dbReference type="Pfam" id="PF07500">
    <property type="entry name" value="TFIIS_M"/>
    <property type="match status" value="1"/>
</dbReference>
<dbReference type="Gene3D" id="3.30.40.10">
    <property type="entry name" value="Zinc/RING finger domain, C3HC4 (zinc finger)"/>
    <property type="match status" value="1"/>
</dbReference>
<dbReference type="PROSITE" id="PS50016">
    <property type="entry name" value="ZF_PHD_2"/>
    <property type="match status" value="1"/>
</dbReference>
<dbReference type="InterPro" id="IPR012921">
    <property type="entry name" value="SPOC_C"/>
</dbReference>
<dbReference type="InterPro" id="IPR055499">
    <property type="entry name" value="DUF7071"/>
</dbReference>
<feature type="domain" description="PHD-type" evidence="9">
    <location>
        <begin position="51"/>
        <end position="103"/>
    </location>
</feature>
<keyword evidence="4" id="KW-0479">Metal-binding</keyword>
<dbReference type="InterPro" id="IPR003618">
    <property type="entry name" value="TFIIS_cen_dom"/>
</dbReference>
<dbReference type="GO" id="GO:0031440">
    <property type="term" value="P:regulation of mRNA 3'-end processing"/>
    <property type="evidence" value="ECO:0007669"/>
    <property type="project" value="TreeGrafter"/>
</dbReference>
<evidence type="ECO:0000256" key="7">
    <source>
        <dbReference type="PROSITE-ProRule" id="PRU00146"/>
    </source>
</evidence>
<sequence length="908" mass="97448">MADEPRRSGRATKGQHTKDRDVAEDTPAKKRGGRAKGSKAKAAEPEEQGEIIRCVCGTYEEEEDVPRAMICCDRCSAWQHNSCMGLPEDYEVDTYFCEQCKPENHKPLLQAIARGEKPWEEATRQREAEKARKKGGRKGGRKSGGPRASEVTSHASPEAEDTTPQAPATGQKRKLEDSPSMPELKNKKVRGTPAAEANGSKAATPAHKPSHSETPSRHASRSESVSAVVSDVKELANAARKQAASTLVKLIEQQIKDAVKQGEYAVPAGSNASDIANDLGLGLEHALYQVQVGGNGDPNEAYKAQLRSITFNVKKNHALGLRLLKGELTPRMLAAMDPKDMASEEQKRKDAAVIKELEKQHTIVEEEGPRIRRTHKGEEYVDESRQVAAESETSNAPVRKPSVADQEIEPKSPVVKTPSEATSGDPGRGSISQSRPSTATDSARKQSASNFDINKVWSNVQGSPDGEGQQRFGELPQQSPGVAIREPVGPGAKADADIDELLKDEDAESPPYSPKADTSAADGVVWRGVVNGNSLGRFHATARYAAGATPDCDTLRMTYSQLIPAEISIGGRIQPARADEYLCGLEYSSSSDLVIVWMPEPQNSHDQEQFDRLFRYFRTKDRFGVGIQHQNPAIKDIYLIPLEAGQELPTWVKKLETDFPDPARERMFLIPIVIKNSELPHNMAASMADGSNQSPSVQGSLVAQTPITPHEATFDQSGQQTYHNAYGQQAPMSGAPSGGSANGTPAHMVPPPGQAHPYPHPVTPHPQTFPTPTGASAASGSLQYATPQSYQPQQQSQPPPPPPVSMANAQKVLGPLASTPAVVHLCWQVPTAGENEFKVIKECLEKNPEAGKSLEALTAMLQHFTGPSSATATTDTSSSNANTAVKPGGRSVSTAADTGSSTVSSGPV</sequence>
<evidence type="ECO:0000256" key="2">
    <source>
        <dbReference type="ARBA" id="ARBA00011050"/>
    </source>
</evidence>
<feature type="domain" description="TFIIS central" evidence="10">
    <location>
        <begin position="239"/>
        <end position="369"/>
    </location>
</feature>
<proteinExistence type="inferred from homology"/>
<dbReference type="Gene3D" id="1.10.472.30">
    <property type="entry name" value="Transcription elongation factor S-II, central domain"/>
    <property type="match status" value="1"/>
</dbReference>
<keyword evidence="6" id="KW-0862">Zinc</keyword>
<evidence type="ECO:0000256" key="1">
    <source>
        <dbReference type="ARBA" id="ARBA00002311"/>
    </source>
</evidence>
<feature type="region of interest" description="Disordered" evidence="8">
    <location>
        <begin position="115"/>
        <end position="225"/>
    </location>
</feature>
<dbReference type="SUPFAM" id="SSF46942">
    <property type="entry name" value="Elongation factor TFIIS domain 2"/>
    <property type="match status" value="1"/>
</dbReference>
<dbReference type="AlphaFoldDB" id="A0AAN6EUC0"/>
<dbReference type="Pfam" id="PF07744">
    <property type="entry name" value="SPOC"/>
    <property type="match status" value="1"/>
</dbReference>
<feature type="compositionally biased region" description="Basic residues" evidence="8">
    <location>
        <begin position="29"/>
        <end position="39"/>
    </location>
</feature>
<feature type="compositionally biased region" description="Low complexity" evidence="8">
    <location>
        <begin position="868"/>
        <end position="884"/>
    </location>
</feature>
<dbReference type="InterPro" id="IPR019787">
    <property type="entry name" value="Znf_PHD-finger"/>
</dbReference>
<protein>
    <recommendedName>
        <fullName evidence="3">Transcription factor BYE1</fullName>
    </recommendedName>
</protein>
<dbReference type="GO" id="GO:0006362">
    <property type="term" value="P:transcription elongation by RNA polymerase I"/>
    <property type="evidence" value="ECO:0007669"/>
    <property type="project" value="TreeGrafter"/>
</dbReference>
<gene>
    <name evidence="11" type="primary">BYE1</name>
    <name evidence="11" type="ORF">HRR80_004338</name>
</gene>
<feature type="region of interest" description="Disordered" evidence="8">
    <location>
        <begin position="1"/>
        <end position="48"/>
    </location>
</feature>
<dbReference type="GO" id="GO:0000977">
    <property type="term" value="F:RNA polymerase II transcription regulatory region sequence-specific DNA binding"/>
    <property type="evidence" value="ECO:0007669"/>
    <property type="project" value="TreeGrafter"/>
</dbReference>
<feature type="compositionally biased region" description="Basic and acidic residues" evidence="8">
    <location>
        <begin position="16"/>
        <end position="28"/>
    </location>
</feature>
<keyword evidence="5 7" id="KW-0863">Zinc-finger</keyword>
<feature type="compositionally biased region" description="Polar residues" evidence="8">
    <location>
        <begin position="891"/>
        <end position="908"/>
    </location>
</feature>
<organism evidence="11 12">
    <name type="scientific">Exophiala dermatitidis</name>
    <name type="common">Black yeast-like fungus</name>
    <name type="synonym">Wangiella dermatitidis</name>
    <dbReference type="NCBI Taxonomy" id="5970"/>
    <lineage>
        <taxon>Eukaryota</taxon>
        <taxon>Fungi</taxon>
        <taxon>Dikarya</taxon>
        <taxon>Ascomycota</taxon>
        <taxon>Pezizomycotina</taxon>
        <taxon>Eurotiomycetes</taxon>
        <taxon>Chaetothyriomycetidae</taxon>
        <taxon>Chaetothyriales</taxon>
        <taxon>Herpotrichiellaceae</taxon>
        <taxon>Exophiala</taxon>
    </lineage>
</organism>
<dbReference type="GO" id="GO:0006368">
    <property type="term" value="P:transcription elongation by RNA polymerase II"/>
    <property type="evidence" value="ECO:0007669"/>
    <property type="project" value="TreeGrafter"/>
</dbReference>
<dbReference type="Pfam" id="PF20826">
    <property type="entry name" value="PHD_5"/>
    <property type="match status" value="1"/>
</dbReference>
<dbReference type="SMART" id="SM00249">
    <property type="entry name" value="PHD"/>
    <property type="match status" value="1"/>
</dbReference>
<comment type="similarity">
    <text evidence="2">Belongs to the BYE1 family.</text>
</comment>
<feature type="compositionally biased region" description="Polar residues" evidence="8">
    <location>
        <begin position="430"/>
        <end position="451"/>
    </location>
</feature>
<dbReference type="PROSITE" id="PS51321">
    <property type="entry name" value="TFIIS_CENTRAL"/>
    <property type="match status" value="1"/>
</dbReference>